<gene>
    <name evidence="9" type="ORF">SOIL9_79220</name>
</gene>
<keyword evidence="3" id="KW-0808">Transferase</keyword>
<sequence>MADRTSATWILRFAPAVLLGLLGVQQALVTNHFPDLFIYRAGSELGLRGESPYNIALIRQITSAQFPDDNPQEDSFILNCGYFLPPSAAFVFAPFAALAWPTAKIAWGITIGFTAVGIASLPDLFRKSGAEPPIRTGVLSLIVRFSLVLNPLALAIAIVGQVTIVSVGCVAVGLWCFSYNRPTLGVVLWSVVFVKPHVALPLIPLAWYLGGWKPAATLVALVAGLNLFGAAVMGGSPLFLKDYFDYLPTGHKAVLYNQAERNPQITSWNRLLISCGGPPIELSAITTIAGYLVWGGLVVGRCAVTGRRPSAPWACAAAVSGAVVCCQVLVYELLMLVIAVPWIRDLFAGRHLVRGWTAVLLLVIQTIPINGTSLVLDFYRPGGALAFALLVLLGPIAPEPVPRSPFPQLGANRPTPVA</sequence>
<comment type="subcellular location">
    <subcellularLocation>
        <location evidence="1">Cell membrane</location>
        <topology evidence="1">Multi-pass membrane protein</topology>
    </subcellularLocation>
</comment>
<feature type="transmembrane region" description="Helical" evidence="8">
    <location>
        <begin position="9"/>
        <end position="29"/>
    </location>
</feature>
<evidence type="ECO:0000256" key="5">
    <source>
        <dbReference type="ARBA" id="ARBA00022989"/>
    </source>
</evidence>
<feature type="transmembrane region" description="Helical" evidence="8">
    <location>
        <begin position="280"/>
        <end position="299"/>
    </location>
</feature>
<evidence type="ECO:0000256" key="3">
    <source>
        <dbReference type="ARBA" id="ARBA00022679"/>
    </source>
</evidence>
<reference evidence="9 10" key="1">
    <citation type="submission" date="2019-05" db="EMBL/GenBank/DDBJ databases">
        <authorList>
            <consortium name="Science for Life Laboratories"/>
        </authorList>
    </citation>
    <scope>NUCLEOTIDE SEQUENCE [LARGE SCALE GENOMIC DNA]</scope>
    <source>
        <strain evidence="9">Soil9</strain>
    </source>
</reference>
<dbReference type="AlphaFoldDB" id="A0A6P2DL04"/>
<keyword evidence="4 8" id="KW-0812">Transmembrane</keyword>
<keyword evidence="5 8" id="KW-1133">Transmembrane helix</keyword>
<keyword evidence="6 8" id="KW-0472">Membrane</keyword>
<keyword evidence="9" id="KW-0067">ATP-binding</keyword>
<dbReference type="GO" id="GO:0005886">
    <property type="term" value="C:plasma membrane"/>
    <property type="evidence" value="ECO:0007669"/>
    <property type="project" value="UniProtKB-SubCell"/>
</dbReference>
<dbReference type="RefSeq" id="WP_162672389.1">
    <property type="nucleotide sequence ID" value="NZ_LR593886.1"/>
</dbReference>
<accession>A0A6P2DL04</accession>
<feature type="transmembrane region" description="Helical" evidence="8">
    <location>
        <begin position="184"/>
        <end position="209"/>
    </location>
</feature>
<evidence type="ECO:0000256" key="6">
    <source>
        <dbReference type="ARBA" id="ARBA00023136"/>
    </source>
</evidence>
<dbReference type="EMBL" id="LR593886">
    <property type="protein sequence ID" value="VTS01221.1"/>
    <property type="molecule type" value="Genomic_DNA"/>
</dbReference>
<dbReference type="GO" id="GO:0016758">
    <property type="term" value="F:hexosyltransferase activity"/>
    <property type="evidence" value="ECO:0007669"/>
    <property type="project" value="InterPro"/>
</dbReference>
<feature type="transmembrane region" description="Helical" evidence="8">
    <location>
        <begin position="105"/>
        <end position="125"/>
    </location>
</feature>
<dbReference type="InterPro" id="IPR018584">
    <property type="entry name" value="GT87"/>
</dbReference>
<evidence type="ECO:0000313" key="10">
    <source>
        <dbReference type="Proteomes" id="UP000464178"/>
    </source>
</evidence>
<keyword evidence="9" id="KW-0547">Nucleotide-binding</keyword>
<evidence type="ECO:0000256" key="4">
    <source>
        <dbReference type="ARBA" id="ARBA00022692"/>
    </source>
</evidence>
<keyword evidence="2" id="KW-1003">Cell membrane</keyword>
<evidence type="ECO:0000256" key="7">
    <source>
        <dbReference type="ARBA" id="ARBA00024033"/>
    </source>
</evidence>
<organism evidence="9 10">
    <name type="scientific">Gemmata massiliana</name>
    <dbReference type="NCBI Taxonomy" id="1210884"/>
    <lineage>
        <taxon>Bacteria</taxon>
        <taxon>Pseudomonadati</taxon>
        <taxon>Planctomycetota</taxon>
        <taxon>Planctomycetia</taxon>
        <taxon>Gemmatales</taxon>
        <taxon>Gemmataceae</taxon>
        <taxon>Gemmata</taxon>
    </lineage>
</organism>
<dbReference type="Pfam" id="PF09594">
    <property type="entry name" value="GT87"/>
    <property type="match status" value="1"/>
</dbReference>
<evidence type="ECO:0008006" key="11">
    <source>
        <dbReference type="Google" id="ProtNLM"/>
    </source>
</evidence>
<dbReference type="KEGG" id="gms:SOIL9_79220"/>
<evidence type="ECO:0000256" key="2">
    <source>
        <dbReference type="ARBA" id="ARBA00022475"/>
    </source>
</evidence>
<comment type="similarity">
    <text evidence="7">Belongs to the glycosyltransferase 87 family.</text>
</comment>
<evidence type="ECO:0000256" key="1">
    <source>
        <dbReference type="ARBA" id="ARBA00004651"/>
    </source>
</evidence>
<name>A0A6P2DL04_9BACT</name>
<proteinExistence type="inferred from homology"/>
<feature type="transmembrane region" description="Helical" evidence="8">
    <location>
        <begin position="152"/>
        <end position="177"/>
    </location>
</feature>
<dbReference type="GO" id="GO:0005524">
    <property type="term" value="F:ATP binding"/>
    <property type="evidence" value="ECO:0007669"/>
    <property type="project" value="UniProtKB-KW"/>
</dbReference>
<evidence type="ECO:0000256" key="8">
    <source>
        <dbReference type="SAM" id="Phobius"/>
    </source>
</evidence>
<feature type="transmembrane region" description="Helical" evidence="8">
    <location>
        <begin position="378"/>
        <end position="397"/>
    </location>
</feature>
<keyword evidence="10" id="KW-1185">Reference proteome</keyword>
<feature type="transmembrane region" description="Helical" evidence="8">
    <location>
        <begin position="215"/>
        <end position="240"/>
    </location>
</feature>
<protein>
    <recommendedName>
        <fullName evidence="11">DUF2029 domain-containing protein</fullName>
    </recommendedName>
</protein>
<evidence type="ECO:0000313" key="9">
    <source>
        <dbReference type="EMBL" id="VTS01221.1"/>
    </source>
</evidence>
<feature type="transmembrane region" description="Helical" evidence="8">
    <location>
        <begin position="352"/>
        <end position="372"/>
    </location>
</feature>
<feature type="transmembrane region" description="Helical" evidence="8">
    <location>
        <begin position="311"/>
        <end position="340"/>
    </location>
</feature>
<dbReference type="Proteomes" id="UP000464178">
    <property type="component" value="Chromosome"/>
</dbReference>